<dbReference type="PANTHER" id="PTHR10629">
    <property type="entry name" value="CYTOSINE-SPECIFIC METHYLTRANSFERASE"/>
    <property type="match status" value="1"/>
</dbReference>
<name>A0A0X8JJD5_9BACT</name>
<comment type="catalytic activity">
    <reaction evidence="6">
        <text>a 2'-deoxycytidine in DNA + S-adenosyl-L-methionine = a 5-methyl-2'-deoxycytidine in DNA + S-adenosyl-L-homocysteine + H(+)</text>
        <dbReference type="Rhea" id="RHEA:13681"/>
        <dbReference type="Rhea" id="RHEA-COMP:11369"/>
        <dbReference type="Rhea" id="RHEA-COMP:11370"/>
        <dbReference type="ChEBI" id="CHEBI:15378"/>
        <dbReference type="ChEBI" id="CHEBI:57856"/>
        <dbReference type="ChEBI" id="CHEBI:59789"/>
        <dbReference type="ChEBI" id="CHEBI:85452"/>
        <dbReference type="ChEBI" id="CHEBI:85454"/>
        <dbReference type="EC" id="2.1.1.37"/>
    </reaction>
</comment>
<dbReference type="GO" id="GO:0003886">
    <property type="term" value="F:DNA (cytosine-5-)-methyltransferase activity"/>
    <property type="evidence" value="ECO:0007669"/>
    <property type="project" value="UniProtKB-EC"/>
</dbReference>
<evidence type="ECO:0000256" key="4">
    <source>
        <dbReference type="ARBA" id="ARBA00022691"/>
    </source>
</evidence>
<evidence type="ECO:0000256" key="7">
    <source>
        <dbReference type="PROSITE-ProRule" id="PRU01016"/>
    </source>
</evidence>
<keyword evidence="4 7" id="KW-0949">S-adenosyl-L-methionine</keyword>
<dbReference type="SUPFAM" id="SSF53335">
    <property type="entry name" value="S-adenosyl-L-methionine-dependent methyltransferases"/>
    <property type="match status" value="1"/>
</dbReference>
<comment type="similarity">
    <text evidence="7">Belongs to the class I-like SAM-binding methyltransferase superfamily. C5-methyltransferase family.</text>
</comment>
<evidence type="ECO:0000313" key="8">
    <source>
        <dbReference type="EMBL" id="AMD89458.1"/>
    </source>
</evidence>
<accession>A0A0X8JJD5</accession>
<dbReference type="GO" id="GO:0009307">
    <property type="term" value="P:DNA restriction-modification system"/>
    <property type="evidence" value="ECO:0007669"/>
    <property type="project" value="UniProtKB-KW"/>
</dbReference>
<dbReference type="RefSeq" id="WP_062251829.1">
    <property type="nucleotide sequence ID" value="NZ_CP014229.1"/>
</dbReference>
<dbReference type="PROSITE" id="PS51679">
    <property type="entry name" value="SAM_MT_C5"/>
    <property type="match status" value="1"/>
</dbReference>
<dbReference type="REBASE" id="138438">
    <property type="entry name" value="M2.Dfa45958ORF4650P"/>
</dbReference>
<evidence type="ECO:0000313" key="9">
    <source>
        <dbReference type="Proteomes" id="UP000069241"/>
    </source>
</evidence>
<dbReference type="PRINTS" id="PR00105">
    <property type="entry name" value="C5METTRFRASE"/>
</dbReference>
<evidence type="ECO:0000256" key="2">
    <source>
        <dbReference type="ARBA" id="ARBA00022603"/>
    </source>
</evidence>
<dbReference type="InterPro" id="IPR001525">
    <property type="entry name" value="C5_MeTfrase"/>
</dbReference>
<gene>
    <name evidence="8" type="ORF">AXF13_04655</name>
</gene>
<keyword evidence="5" id="KW-0680">Restriction system</keyword>
<dbReference type="InterPro" id="IPR050390">
    <property type="entry name" value="C5-Methyltransferase"/>
</dbReference>
<dbReference type="InterPro" id="IPR029063">
    <property type="entry name" value="SAM-dependent_MTases_sf"/>
</dbReference>
<dbReference type="Gene3D" id="3.40.50.150">
    <property type="entry name" value="Vaccinia Virus protein VP39"/>
    <property type="match status" value="1"/>
</dbReference>
<dbReference type="GO" id="GO:0044027">
    <property type="term" value="P:negative regulation of gene expression via chromosomal CpG island methylation"/>
    <property type="evidence" value="ECO:0007669"/>
    <property type="project" value="TreeGrafter"/>
</dbReference>
<organism evidence="8 9">
    <name type="scientific">Desulfovibrio fairfieldensis</name>
    <dbReference type="NCBI Taxonomy" id="44742"/>
    <lineage>
        <taxon>Bacteria</taxon>
        <taxon>Pseudomonadati</taxon>
        <taxon>Thermodesulfobacteriota</taxon>
        <taxon>Desulfovibrionia</taxon>
        <taxon>Desulfovibrionales</taxon>
        <taxon>Desulfovibrionaceae</taxon>
        <taxon>Desulfovibrio</taxon>
    </lineage>
</organism>
<keyword evidence="2 7" id="KW-0489">Methyltransferase</keyword>
<reference evidence="9" key="1">
    <citation type="submission" date="2016-02" db="EMBL/GenBank/DDBJ databases">
        <authorList>
            <person name="Holder M.E."/>
            <person name="Ajami N.J."/>
            <person name="Petrosino J.F."/>
        </authorList>
    </citation>
    <scope>NUCLEOTIDE SEQUENCE [LARGE SCALE GENOMIC DNA]</scope>
    <source>
        <strain evidence="9">CCUG 45958</strain>
    </source>
</reference>
<sequence>MNGLIVDLFAGGGGASTGLAWALGRDPDIAINHDAEALAMHRANHPHTRHMQNDITRVLPLEATGGHPVAILHASPDCTHFSKAKGGKPKSQYIRDLAWVVIRWAEDTHPNLITLENVEEFLTWGPLDKNGQPIKEQAGATFAAWRKRLVRLGYRVEWRLLRACDYGAPTTRRRLFVVARRDKGPIVWPAPTHGNLKSAEVLAGKLLPWRTAAECIDWSIPSQSIFDRKKPLVLATQRRIAEGLRRYVLQAAEPFIVTYYGAKKPDDFRGQDLGRPLPTQTTENRFGLVAPVLSRQFGRSIGQRVDAPHPTITQCNHDALVAACITKYYGKSDCSGVDEPFHTLTSKERMALTSACLVKYYGTAKAADVGEPMHTITAKARMGLVEAEARKGSEPGRYEQVREFLRAWGVIGPEDEAEFVYEGVVLRIMDILMRMLAPRELYTAQGFPPDYIIDELPGGKRLTKTAQIRMCGNSVPPEMVEALVRDNGPATWDLPVRAPLPMMGMLSGHAEGWA</sequence>
<dbReference type="STRING" id="44742.AXF13_04655"/>
<evidence type="ECO:0000256" key="1">
    <source>
        <dbReference type="ARBA" id="ARBA00011975"/>
    </source>
</evidence>
<evidence type="ECO:0000256" key="5">
    <source>
        <dbReference type="ARBA" id="ARBA00022747"/>
    </source>
</evidence>
<dbReference type="EMBL" id="CP014229">
    <property type="protein sequence ID" value="AMD89458.1"/>
    <property type="molecule type" value="Genomic_DNA"/>
</dbReference>
<keyword evidence="3 7" id="KW-0808">Transferase</keyword>
<evidence type="ECO:0000256" key="3">
    <source>
        <dbReference type="ARBA" id="ARBA00022679"/>
    </source>
</evidence>
<dbReference type="Proteomes" id="UP000069241">
    <property type="component" value="Chromosome"/>
</dbReference>
<evidence type="ECO:0000256" key="6">
    <source>
        <dbReference type="ARBA" id="ARBA00047422"/>
    </source>
</evidence>
<dbReference type="AlphaFoldDB" id="A0A0X8JJD5"/>
<dbReference type="Pfam" id="PF00145">
    <property type="entry name" value="DNA_methylase"/>
    <property type="match status" value="2"/>
</dbReference>
<dbReference type="KEGG" id="dfi:AXF13_04655"/>
<protein>
    <recommendedName>
        <fullName evidence="1">DNA (cytosine-5-)-methyltransferase</fullName>
        <ecNumber evidence="1">2.1.1.37</ecNumber>
    </recommendedName>
</protein>
<keyword evidence="9" id="KW-1185">Reference proteome</keyword>
<dbReference type="GO" id="GO:0032259">
    <property type="term" value="P:methylation"/>
    <property type="evidence" value="ECO:0007669"/>
    <property type="project" value="UniProtKB-KW"/>
</dbReference>
<dbReference type="EC" id="2.1.1.37" evidence="1"/>
<proteinExistence type="inferred from homology"/>
<feature type="active site" evidence="7">
    <location>
        <position position="78"/>
    </location>
</feature>
<dbReference type="GO" id="GO:0003677">
    <property type="term" value="F:DNA binding"/>
    <property type="evidence" value="ECO:0007669"/>
    <property type="project" value="TreeGrafter"/>
</dbReference>
<dbReference type="Gene3D" id="3.90.120.10">
    <property type="entry name" value="DNA Methylase, subunit A, domain 2"/>
    <property type="match status" value="1"/>
</dbReference>
<dbReference type="PANTHER" id="PTHR10629:SF52">
    <property type="entry name" value="DNA (CYTOSINE-5)-METHYLTRANSFERASE 1"/>
    <property type="match status" value="1"/>
</dbReference>